<dbReference type="OrthoDB" id="9798771at2"/>
<gene>
    <name evidence="1" type="ORF">CDO52_14470</name>
</gene>
<reference evidence="1 2" key="1">
    <citation type="submission" date="2017-08" db="EMBL/GenBank/DDBJ databases">
        <title>The complete genome sequence of Nocardiopsis gilva YIM 90087.</title>
        <authorList>
            <person name="Yin M."/>
            <person name="Tang S."/>
        </authorList>
    </citation>
    <scope>NUCLEOTIDE SEQUENCE [LARGE SCALE GENOMIC DNA]</scope>
    <source>
        <strain evidence="1 2">YIM 90087</strain>
    </source>
</reference>
<dbReference type="GO" id="GO:0016706">
    <property type="term" value="F:2-oxoglutarate-dependent dioxygenase activity"/>
    <property type="evidence" value="ECO:0007669"/>
    <property type="project" value="UniProtKB-ARBA"/>
</dbReference>
<dbReference type="AlphaFoldDB" id="A0A223S6S3"/>
<dbReference type="Gene3D" id="2.60.120.620">
    <property type="entry name" value="q2cbj1_9rhob like domain"/>
    <property type="match status" value="1"/>
</dbReference>
<dbReference type="InterPro" id="IPR008775">
    <property type="entry name" value="Phytyl_CoA_dOase-like"/>
</dbReference>
<protein>
    <submittedName>
        <fullName evidence="1">Phytanoyl-CoA dioxygenase</fullName>
    </submittedName>
</protein>
<evidence type="ECO:0000313" key="1">
    <source>
        <dbReference type="EMBL" id="ASU83827.1"/>
    </source>
</evidence>
<dbReference type="Proteomes" id="UP000215005">
    <property type="component" value="Chromosome"/>
</dbReference>
<evidence type="ECO:0000313" key="2">
    <source>
        <dbReference type="Proteomes" id="UP000215005"/>
    </source>
</evidence>
<keyword evidence="2" id="KW-1185">Reference proteome</keyword>
<dbReference type="EMBL" id="CP022753">
    <property type="protein sequence ID" value="ASU83827.1"/>
    <property type="molecule type" value="Genomic_DNA"/>
</dbReference>
<dbReference type="Pfam" id="PF05721">
    <property type="entry name" value="PhyH"/>
    <property type="match status" value="1"/>
</dbReference>
<name>A0A223S6S3_9ACTN</name>
<dbReference type="KEGG" id="ngv:CDO52_14470"/>
<dbReference type="RefSeq" id="WP_017618890.1">
    <property type="nucleotide sequence ID" value="NZ_ANBG01000202.1"/>
</dbReference>
<dbReference type="SUPFAM" id="SSF51197">
    <property type="entry name" value="Clavaminate synthase-like"/>
    <property type="match status" value="1"/>
</dbReference>
<accession>A0A223S6S3</accession>
<sequence>MHTPALTDEQVERFISDGFVHLEEAFPRELADEGRAYLWAATGKDPDDPTTWTEPVVRLDQFHQRPFELAANTPRLHSAFNQLVGPGRWCERGTLGTFPVRFPHPDDPGDDGWHIDAGWHPELERLAKEGVDWSTFDWTTIDFSDYRCNLRSRGRALLMLFLFSDVGEDDAPTRIRVGSHLDVPPLLEPYGEEGANVHAAKETEHRPVVSATGRAGDVYLCHPFLVHAAQRHTGSRPRFMAQPPLQPVNQLALGRPNGRFSPVELAVLRGLGREPSLGPWETT</sequence>
<keyword evidence="1" id="KW-0223">Dioxygenase</keyword>
<proteinExistence type="predicted"/>
<keyword evidence="1" id="KW-0560">Oxidoreductase</keyword>
<organism evidence="1 2">
    <name type="scientific">Nocardiopsis gilva YIM 90087</name>
    <dbReference type="NCBI Taxonomy" id="1235441"/>
    <lineage>
        <taxon>Bacteria</taxon>
        <taxon>Bacillati</taxon>
        <taxon>Actinomycetota</taxon>
        <taxon>Actinomycetes</taxon>
        <taxon>Streptosporangiales</taxon>
        <taxon>Nocardiopsidaceae</taxon>
        <taxon>Nocardiopsis</taxon>
    </lineage>
</organism>